<evidence type="ECO:0000256" key="6">
    <source>
        <dbReference type="ARBA" id="ARBA00022842"/>
    </source>
</evidence>
<evidence type="ECO:0000256" key="4">
    <source>
        <dbReference type="ARBA" id="ARBA00022741"/>
    </source>
</evidence>
<keyword evidence="6" id="KW-0460">Magnesium</keyword>
<dbReference type="OrthoDB" id="5976022at2759"/>
<dbReference type="AlphaFoldDB" id="A0A316U883"/>
<evidence type="ECO:0000256" key="13">
    <source>
        <dbReference type="SAM" id="MobiDB-lite"/>
    </source>
</evidence>
<dbReference type="Proteomes" id="UP000245942">
    <property type="component" value="Unassembled WGS sequence"/>
</dbReference>
<keyword evidence="3" id="KW-0479">Metal-binding</keyword>
<dbReference type="GO" id="GO:0003924">
    <property type="term" value="F:GTPase activity"/>
    <property type="evidence" value="ECO:0007669"/>
    <property type="project" value="InterPro"/>
</dbReference>
<organism evidence="14 15">
    <name type="scientific">Pseudomicrostroma glucosiphilum</name>
    <dbReference type="NCBI Taxonomy" id="1684307"/>
    <lineage>
        <taxon>Eukaryota</taxon>
        <taxon>Fungi</taxon>
        <taxon>Dikarya</taxon>
        <taxon>Basidiomycota</taxon>
        <taxon>Ustilaginomycotina</taxon>
        <taxon>Exobasidiomycetes</taxon>
        <taxon>Microstromatales</taxon>
        <taxon>Microstromatales incertae sedis</taxon>
        <taxon>Pseudomicrostroma</taxon>
    </lineage>
</organism>
<evidence type="ECO:0000256" key="10">
    <source>
        <dbReference type="ARBA" id="ARBA00023289"/>
    </source>
</evidence>
<dbReference type="EMBL" id="KZ819325">
    <property type="protein sequence ID" value="PWN21460.1"/>
    <property type="molecule type" value="Genomic_DNA"/>
</dbReference>
<name>A0A316U883_9BASI</name>
<dbReference type="PROSITE" id="PS51419">
    <property type="entry name" value="RAB"/>
    <property type="match status" value="1"/>
</dbReference>
<keyword evidence="15" id="KW-1185">Reference proteome</keyword>
<dbReference type="GO" id="GO:0005886">
    <property type="term" value="C:plasma membrane"/>
    <property type="evidence" value="ECO:0007669"/>
    <property type="project" value="UniProtKB-SubCell"/>
</dbReference>
<dbReference type="InterPro" id="IPR027417">
    <property type="entry name" value="P-loop_NTPase"/>
</dbReference>
<accession>A0A316U883</accession>
<dbReference type="InterPro" id="IPR005225">
    <property type="entry name" value="Small_GTP-bd"/>
</dbReference>
<evidence type="ECO:0000256" key="5">
    <source>
        <dbReference type="ARBA" id="ARBA00022801"/>
    </source>
</evidence>
<dbReference type="CDD" id="cd04137">
    <property type="entry name" value="RheB"/>
    <property type="match status" value="1"/>
</dbReference>
<evidence type="ECO:0000256" key="9">
    <source>
        <dbReference type="ARBA" id="ARBA00023288"/>
    </source>
</evidence>
<dbReference type="SUPFAM" id="SSF52540">
    <property type="entry name" value="P-loop containing nucleoside triphosphate hydrolases"/>
    <property type="match status" value="1"/>
</dbReference>
<dbReference type="NCBIfam" id="TIGR00231">
    <property type="entry name" value="small_GTP"/>
    <property type="match status" value="1"/>
</dbReference>
<keyword evidence="9" id="KW-0449">Lipoprotein</keyword>
<dbReference type="InterPro" id="IPR020849">
    <property type="entry name" value="Small_GTPase_Ras-type"/>
</dbReference>
<protein>
    <submittedName>
        <fullName evidence="14">Ras-domain-containing protein</fullName>
    </submittedName>
</protein>
<evidence type="ECO:0000313" key="15">
    <source>
        <dbReference type="Proteomes" id="UP000245942"/>
    </source>
</evidence>
<keyword evidence="4" id="KW-0547">Nucleotide-binding</keyword>
<evidence type="ECO:0000256" key="3">
    <source>
        <dbReference type="ARBA" id="ARBA00022723"/>
    </source>
</evidence>
<evidence type="ECO:0000313" key="14">
    <source>
        <dbReference type="EMBL" id="PWN21460.1"/>
    </source>
</evidence>
<dbReference type="GO" id="GO:0005525">
    <property type="term" value="F:GTP binding"/>
    <property type="evidence" value="ECO:0007669"/>
    <property type="project" value="UniProtKB-KW"/>
</dbReference>
<comment type="similarity">
    <text evidence="11">Belongs to the small GTPase superfamily. Rheb family.</text>
</comment>
<dbReference type="STRING" id="1684307.A0A316U883"/>
<dbReference type="InterPro" id="IPR001806">
    <property type="entry name" value="Small_GTPase"/>
</dbReference>
<dbReference type="PRINTS" id="PR00449">
    <property type="entry name" value="RASTRNSFRMNG"/>
</dbReference>
<dbReference type="RefSeq" id="XP_025348620.1">
    <property type="nucleotide sequence ID" value="XM_025492262.1"/>
</dbReference>
<dbReference type="PROSITE" id="PS51420">
    <property type="entry name" value="RHO"/>
    <property type="match status" value="1"/>
</dbReference>
<dbReference type="SMART" id="SM00175">
    <property type="entry name" value="RAB"/>
    <property type="match status" value="1"/>
</dbReference>
<evidence type="ECO:0000256" key="2">
    <source>
        <dbReference type="ARBA" id="ARBA00022481"/>
    </source>
</evidence>
<evidence type="ECO:0000256" key="1">
    <source>
        <dbReference type="ARBA" id="ARBA00004342"/>
    </source>
</evidence>
<dbReference type="FunFam" id="3.40.50.300:FF:000273">
    <property type="entry name" value="GTP-binding protein Rheb homolog"/>
    <property type="match status" value="1"/>
</dbReference>
<comment type="subcellular location">
    <subcellularLocation>
        <location evidence="1">Cell membrane</location>
        <topology evidence="1">Lipid-anchor</topology>
        <orientation evidence="1">Cytoplasmic side</orientation>
    </subcellularLocation>
</comment>
<feature type="region of interest" description="Disordered" evidence="13">
    <location>
        <begin position="1"/>
        <end position="23"/>
    </location>
</feature>
<keyword evidence="2" id="KW-0488">Methylation</keyword>
<evidence type="ECO:0000256" key="11">
    <source>
        <dbReference type="ARBA" id="ARBA00037969"/>
    </source>
</evidence>
<keyword evidence="5" id="KW-0378">Hydrolase</keyword>
<dbReference type="Pfam" id="PF00071">
    <property type="entry name" value="Ras"/>
    <property type="match status" value="1"/>
</dbReference>
<dbReference type="GO" id="GO:0046872">
    <property type="term" value="F:metal ion binding"/>
    <property type="evidence" value="ECO:0007669"/>
    <property type="project" value="UniProtKB-KW"/>
</dbReference>
<dbReference type="GO" id="GO:0007165">
    <property type="term" value="P:signal transduction"/>
    <property type="evidence" value="ECO:0007669"/>
    <property type="project" value="InterPro"/>
</dbReference>
<dbReference type="GeneID" id="37013996"/>
<evidence type="ECO:0000256" key="8">
    <source>
        <dbReference type="ARBA" id="ARBA00023136"/>
    </source>
</evidence>
<dbReference type="SMART" id="SM00174">
    <property type="entry name" value="RHO"/>
    <property type="match status" value="1"/>
</dbReference>
<proteinExistence type="inferred from homology"/>
<feature type="compositionally biased region" description="Low complexity" evidence="13">
    <location>
        <begin position="1"/>
        <end position="15"/>
    </location>
</feature>
<dbReference type="SMART" id="SM00173">
    <property type="entry name" value="RAS"/>
    <property type="match status" value="1"/>
</dbReference>
<evidence type="ECO:0000256" key="7">
    <source>
        <dbReference type="ARBA" id="ARBA00023134"/>
    </source>
</evidence>
<keyword evidence="8" id="KW-0472">Membrane</keyword>
<keyword evidence="7" id="KW-0342">GTP-binding</keyword>
<evidence type="ECO:0000256" key="12">
    <source>
        <dbReference type="ARBA" id="ARBA00049117"/>
    </source>
</evidence>
<dbReference type="PROSITE" id="PS51421">
    <property type="entry name" value="RAS"/>
    <property type="match status" value="1"/>
</dbReference>
<keyword evidence="10" id="KW-0636">Prenylation</keyword>
<reference evidence="14 15" key="1">
    <citation type="journal article" date="2018" name="Mol. Biol. Evol.">
        <title>Broad Genomic Sampling Reveals a Smut Pathogenic Ancestry of the Fungal Clade Ustilaginomycotina.</title>
        <authorList>
            <person name="Kijpornyongpan T."/>
            <person name="Mondo S.J."/>
            <person name="Barry K."/>
            <person name="Sandor L."/>
            <person name="Lee J."/>
            <person name="Lipzen A."/>
            <person name="Pangilinan J."/>
            <person name="LaButti K."/>
            <person name="Hainaut M."/>
            <person name="Henrissat B."/>
            <person name="Grigoriev I.V."/>
            <person name="Spatafora J.W."/>
            <person name="Aime M.C."/>
        </authorList>
    </citation>
    <scope>NUCLEOTIDE SEQUENCE [LARGE SCALE GENOMIC DNA]</scope>
    <source>
        <strain evidence="14 15">MCA 4718</strain>
    </source>
</reference>
<dbReference type="Gene3D" id="3.40.50.300">
    <property type="entry name" value="P-loop containing nucleotide triphosphate hydrolases"/>
    <property type="match status" value="1"/>
</dbReference>
<dbReference type="PANTHER" id="PTHR24070">
    <property type="entry name" value="RAS, DI-RAS, AND RHEB FAMILY MEMBERS OF SMALL GTPASE SUPERFAMILY"/>
    <property type="match status" value="1"/>
</dbReference>
<sequence length="203" mass="22248">MASSSSSGMTGSSAANPPSHKPKRKIAVLGSRSVGKSSLTVRYIEDAFVDSYYPTIENVFNKTIRYKNKEYDCDIIDTAGQDEYSILNSRHAIGIHGYVLVYSIALRSSFEMVQTVYDKILNYTGTETVPCVVVGQKSDLHVQRQVSEEEGKALADSLKAAWVETSARHNANVAKVFELMLSQTEKGTTEGGPEPQPSKCIVM</sequence>
<comment type="catalytic activity">
    <reaction evidence="12">
        <text>GTP + H2O = GDP + phosphate + H(+)</text>
        <dbReference type="Rhea" id="RHEA:19669"/>
        <dbReference type="ChEBI" id="CHEBI:15377"/>
        <dbReference type="ChEBI" id="CHEBI:15378"/>
        <dbReference type="ChEBI" id="CHEBI:37565"/>
        <dbReference type="ChEBI" id="CHEBI:43474"/>
        <dbReference type="ChEBI" id="CHEBI:58189"/>
    </reaction>
    <physiologicalReaction direction="left-to-right" evidence="12">
        <dbReference type="Rhea" id="RHEA:19670"/>
    </physiologicalReaction>
</comment>
<gene>
    <name evidence="14" type="ORF">BCV69DRAFT_282181</name>
</gene>